<accession>A0A5D4R8D5</accession>
<feature type="transmembrane region" description="Helical" evidence="1">
    <location>
        <begin position="21"/>
        <end position="46"/>
    </location>
</feature>
<evidence type="ECO:0000256" key="1">
    <source>
        <dbReference type="SAM" id="Phobius"/>
    </source>
</evidence>
<sequence length="114" mass="13105">MESRSSLQQEKEKLQKQKDGLLLQIFLRIALLVAAGIAYGLFMSFFRPIEGAVETIIFFVLAALAVFLWIRFMVQLFRVYKVQFEINKNNKKLLKMIAEDDQAQNKGKGTGSWS</sequence>
<reference evidence="2 3" key="1">
    <citation type="submission" date="2019-08" db="EMBL/GenBank/DDBJ databases">
        <title>Bacillus genomes from the desert of Cuatro Cienegas, Coahuila.</title>
        <authorList>
            <person name="Olmedo-Alvarez G."/>
        </authorList>
    </citation>
    <scope>NUCLEOTIDE SEQUENCE [LARGE SCALE GENOMIC DNA]</scope>
    <source>
        <strain evidence="2 3">CH446_14T</strain>
    </source>
</reference>
<protein>
    <submittedName>
        <fullName evidence="2">Uncharacterized protein</fullName>
    </submittedName>
</protein>
<dbReference type="RefSeq" id="WP_148975531.1">
    <property type="nucleotide sequence ID" value="NZ_VTER01000007.1"/>
</dbReference>
<organism evidence="2 3">
    <name type="scientific">Bacillus infantis</name>
    <dbReference type="NCBI Taxonomy" id="324767"/>
    <lineage>
        <taxon>Bacteria</taxon>
        <taxon>Bacillati</taxon>
        <taxon>Bacillota</taxon>
        <taxon>Bacilli</taxon>
        <taxon>Bacillales</taxon>
        <taxon>Bacillaceae</taxon>
        <taxon>Bacillus</taxon>
    </lineage>
</organism>
<keyword evidence="1" id="KW-0472">Membrane</keyword>
<keyword evidence="1" id="KW-0812">Transmembrane</keyword>
<name>A0A5D4R8D5_9BACI</name>
<evidence type="ECO:0000313" key="2">
    <source>
        <dbReference type="EMBL" id="TYS46789.1"/>
    </source>
</evidence>
<dbReference type="Proteomes" id="UP000322139">
    <property type="component" value="Unassembled WGS sequence"/>
</dbReference>
<dbReference type="AlphaFoldDB" id="A0A5D4R8D5"/>
<gene>
    <name evidence="2" type="ORF">FZD51_15060</name>
</gene>
<feature type="transmembrane region" description="Helical" evidence="1">
    <location>
        <begin position="52"/>
        <end position="74"/>
    </location>
</feature>
<keyword evidence="1" id="KW-1133">Transmembrane helix</keyword>
<evidence type="ECO:0000313" key="3">
    <source>
        <dbReference type="Proteomes" id="UP000322139"/>
    </source>
</evidence>
<comment type="caution">
    <text evidence="2">The sequence shown here is derived from an EMBL/GenBank/DDBJ whole genome shotgun (WGS) entry which is preliminary data.</text>
</comment>
<proteinExistence type="predicted"/>
<dbReference type="EMBL" id="VTER01000007">
    <property type="protein sequence ID" value="TYS46789.1"/>
    <property type="molecule type" value="Genomic_DNA"/>
</dbReference>